<comment type="caution">
    <text evidence="1">The sequence shown here is derived from an EMBL/GenBank/DDBJ whole genome shotgun (WGS) entry which is preliminary data.</text>
</comment>
<evidence type="ECO:0000313" key="1">
    <source>
        <dbReference type="EMBL" id="ORZ16038.1"/>
    </source>
</evidence>
<protein>
    <submittedName>
        <fullName evidence="1">Uncharacterized protein</fullName>
    </submittedName>
</protein>
<dbReference type="InParanoid" id="A0A1Y2GMX4"/>
<dbReference type="GeneID" id="33565987"/>
<keyword evidence="2" id="KW-1185">Reference proteome</keyword>
<reference evidence="1 2" key="1">
    <citation type="submission" date="2016-07" db="EMBL/GenBank/DDBJ databases">
        <title>Pervasive Adenine N6-methylation of Active Genes in Fungi.</title>
        <authorList>
            <consortium name="DOE Joint Genome Institute"/>
            <person name="Mondo S.J."/>
            <person name="Dannebaum R.O."/>
            <person name="Kuo R.C."/>
            <person name="Labutti K."/>
            <person name="Haridas S."/>
            <person name="Kuo A."/>
            <person name="Salamov A."/>
            <person name="Ahrendt S.R."/>
            <person name="Lipzen A."/>
            <person name="Sullivan W."/>
            <person name="Andreopoulos W.B."/>
            <person name="Clum A."/>
            <person name="Lindquist E."/>
            <person name="Daum C."/>
            <person name="Ramamoorthy G.K."/>
            <person name="Gryganskyi A."/>
            <person name="Culley D."/>
            <person name="Magnuson J.K."/>
            <person name="James T.Y."/>
            <person name="O'Malley M.A."/>
            <person name="Stajich J.E."/>
            <person name="Spatafora J.W."/>
            <person name="Visel A."/>
            <person name="Grigoriev I.V."/>
        </authorList>
    </citation>
    <scope>NUCLEOTIDE SEQUENCE [LARGE SCALE GENOMIC DNA]</scope>
    <source>
        <strain evidence="1 2">NRRL 3116</strain>
    </source>
</reference>
<sequence>MSWINERPEFTFRFPLTKDWGPRITESYNKIKQKTSLNFKQIDQIALLSGVLHFDKEHVGFKTAEISAITKEVLRRFYTSELQEKDVKRSVEAAALWSAWVQNLGSMNLLSYLSKDLETAEEPEIDLRSVVDMIMGSYYTCQEKDILPVLFVALYVFRHYNTWCEIESESDIMSSVIVPILREFMNIPGHIQFKWQYHPDCLAVCI</sequence>
<dbReference type="EMBL" id="MCFF01000018">
    <property type="protein sequence ID" value="ORZ16038.1"/>
    <property type="molecule type" value="Genomic_DNA"/>
</dbReference>
<dbReference type="RefSeq" id="XP_021881385.1">
    <property type="nucleotide sequence ID" value="XM_022024143.1"/>
</dbReference>
<gene>
    <name evidence="1" type="ORF">BCR41DRAFT_353426</name>
</gene>
<dbReference type="AlphaFoldDB" id="A0A1Y2GMX4"/>
<accession>A0A1Y2GMX4</accession>
<dbReference type="Proteomes" id="UP000193648">
    <property type="component" value="Unassembled WGS sequence"/>
</dbReference>
<dbReference type="OrthoDB" id="2448606at2759"/>
<name>A0A1Y2GMX4_9FUNG</name>
<proteinExistence type="predicted"/>
<evidence type="ECO:0000313" key="2">
    <source>
        <dbReference type="Proteomes" id="UP000193648"/>
    </source>
</evidence>
<organism evidence="1 2">
    <name type="scientific">Lobosporangium transversale</name>
    <dbReference type="NCBI Taxonomy" id="64571"/>
    <lineage>
        <taxon>Eukaryota</taxon>
        <taxon>Fungi</taxon>
        <taxon>Fungi incertae sedis</taxon>
        <taxon>Mucoromycota</taxon>
        <taxon>Mortierellomycotina</taxon>
        <taxon>Mortierellomycetes</taxon>
        <taxon>Mortierellales</taxon>
        <taxon>Mortierellaceae</taxon>
        <taxon>Lobosporangium</taxon>
    </lineage>
</organism>